<evidence type="ECO:0000259" key="8">
    <source>
        <dbReference type="Pfam" id="PF07715"/>
    </source>
</evidence>
<dbReference type="RefSeq" id="WP_139276307.1">
    <property type="nucleotide sequence ID" value="NZ_FPJE01000027.1"/>
</dbReference>
<keyword evidence="2 7" id="KW-0813">Transport</keyword>
<dbReference type="InterPro" id="IPR023996">
    <property type="entry name" value="TonB-dep_OMP_SusC/RagA"/>
</dbReference>
<keyword evidence="5 7" id="KW-0472">Membrane</keyword>
<organism evidence="9 10">
    <name type="scientific">Sinomicrobium oceani</name>
    <dbReference type="NCBI Taxonomy" id="1150368"/>
    <lineage>
        <taxon>Bacteria</taxon>
        <taxon>Pseudomonadati</taxon>
        <taxon>Bacteroidota</taxon>
        <taxon>Flavobacteriia</taxon>
        <taxon>Flavobacteriales</taxon>
        <taxon>Flavobacteriaceae</taxon>
        <taxon>Sinomicrobium</taxon>
    </lineage>
</organism>
<proteinExistence type="inferred from homology"/>
<dbReference type="SUPFAM" id="SSF56935">
    <property type="entry name" value="Porins"/>
    <property type="match status" value="1"/>
</dbReference>
<dbReference type="InterPro" id="IPR036942">
    <property type="entry name" value="Beta-barrel_TonB_sf"/>
</dbReference>
<evidence type="ECO:0000256" key="1">
    <source>
        <dbReference type="ARBA" id="ARBA00004571"/>
    </source>
</evidence>
<evidence type="ECO:0000256" key="5">
    <source>
        <dbReference type="ARBA" id="ARBA00023136"/>
    </source>
</evidence>
<keyword evidence="3 7" id="KW-1134">Transmembrane beta strand</keyword>
<feature type="domain" description="TonB-dependent receptor plug" evidence="8">
    <location>
        <begin position="125"/>
        <end position="227"/>
    </location>
</feature>
<dbReference type="InterPro" id="IPR012910">
    <property type="entry name" value="Plug_dom"/>
</dbReference>
<evidence type="ECO:0000313" key="9">
    <source>
        <dbReference type="EMBL" id="SFW72301.1"/>
    </source>
</evidence>
<dbReference type="InterPro" id="IPR023997">
    <property type="entry name" value="TonB-dep_OMP_SusC/RagA_CS"/>
</dbReference>
<evidence type="ECO:0000256" key="3">
    <source>
        <dbReference type="ARBA" id="ARBA00022452"/>
    </source>
</evidence>
<dbReference type="STRING" id="1150368.SAMN02927921_03662"/>
<name>A0A1K1RJV4_9FLAO</name>
<dbReference type="InterPro" id="IPR037066">
    <property type="entry name" value="Plug_dom_sf"/>
</dbReference>
<dbReference type="Pfam" id="PF07715">
    <property type="entry name" value="Plug"/>
    <property type="match status" value="1"/>
</dbReference>
<evidence type="ECO:0000256" key="6">
    <source>
        <dbReference type="ARBA" id="ARBA00023237"/>
    </source>
</evidence>
<dbReference type="OrthoDB" id="9768177at2"/>
<dbReference type="Gene3D" id="2.60.40.1120">
    <property type="entry name" value="Carboxypeptidase-like, regulatory domain"/>
    <property type="match status" value="1"/>
</dbReference>
<dbReference type="Gene3D" id="2.40.170.20">
    <property type="entry name" value="TonB-dependent receptor, beta-barrel domain"/>
    <property type="match status" value="1"/>
</dbReference>
<evidence type="ECO:0000256" key="7">
    <source>
        <dbReference type="PROSITE-ProRule" id="PRU01360"/>
    </source>
</evidence>
<evidence type="ECO:0000313" key="10">
    <source>
        <dbReference type="Proteomes" id="UP000182248"/>
    </source>
</evidence>
<comment type="subcellular location">
    <subcellularLocation>
        <location evidence="1 7">Cell outer membrane</location>
        <topology evidence="1 7">Multi-pass membrane protein</topology>
    </subcellularLocation>
</comment>
<dbReference type="PROSITE" id="PS52016">
    <property type="entry name" value="TONB_DEPENDENT_REC_3"/>
    <property type="match status" value="1"/>
</dbReference>
<dbReference type="NCBIfam" id="TIGR04056">
    <property type="entry name" value="OMP_RagA_SusC"/>
    <property type="match status" value="1"/>
</dbReference>
<keyword evidence="4 7" id="KW-0812">Transmembrane</keyword>
<dbReference type="Pfam" id="PF13715">
    <property type="entry name" value="CarbopepD_reg_2"/>
    <property type="match status" value="1"/>
</dbReference>
<keyword evidence="6 7" id="KW-0998">Cell outer membrane</keyword>
<protein>
    <submittedName>
        <fullName evidence="9">TonB-linked outer membrane protein, SusC/RagA family</fullName>
    </submittedName>
</protein>
<dbReference type="Proteomes" id="UP000182248">
    <property type="component" value="Unassembled WGS sequence"/>
</dbReference>
<evidence type="ECO:0000256" key="4">
    <source>
        <dbReference type="ARBA" id="ARBA00022692"/>
    </source>
</evidence>
<dbReference type="AlphaFoldDB" id="A0A1K1RJV4"/>
<dbReference type="SUPFAM" id="SSF49464">
    <property type="entry name" value="Carboxypeptidase regulatory domain-like"/>
    <property type="match status" value="1"/>
</dbReference>
<comment type="similarity">
    <text evidence="7">Belongs to the TonB-dependent receptor family.</text>
</comment>
<dbReference type="InterPro" id="IPR008969">
    <property type="entry name" value="CarboxyPept-like_regulatory"/>
</dbReference>
<dbReference type="GO" id="GO:0009279">
    <property type="term" value="C:cell outer membrane"/>
    <property type="evidence" value="ECO:0007669"/>
    <property type="project" value="UniProtKB-SubCell"/>
</dbReference>
<sequence>MYLQNSENQRKVRQVMLGLVLLLFGSFSYGQHITVSGMVSDANGPLPGASIIVQGTSNGTTTDFDGKYSLGDVPSDAVLEISYIGYKKVRVPVDGRATVNATLEEDLAQLDEVVVVGYGTQSRRVVTGAIESIDSEAMASIPVTTSEQALQGRASGVSVINSGSPGQPPVVRIRGLGTMNNNDPLYVIDGVIGGRLADIDPQDIASIEVLKDASTTAIYGSKGSNGVVMVTTKKGRQGKLSLSIDSYVGTQFVTKRLGLMNTNQYTQFAEAFGLPQRLTDPQYADMLNRNTDWQDAIFQSGLMQKHNFAISGGDENSDFRISAGLIDQDGILRNTGFKRHNFRANSNFTFGKLKIGETAQIVFNNQNPESDSGGRSVIRHAIRMAPYLPIYNPNNPGGFQGPNSSVDGQDAENPVRVLELPQRENRSVNIIGGLYAQYEILDGLVFKTQAGLDYRTFNNNTFVPSFNDDSMGATHTQIFASIEKNSGTFKSLVYTNSLNYTATFADKHNLEVLVLAEKQKMRSTNTNAYSRNYISNDVNELTNTESNLRSNSLEYTRIGYLGRVNYNYDEKYILAASIRRDGSSRFGPNNRWGNFYSLAGGWLISEESFFNVPAINNLKLRGSWGTTGNDNIADYVYNYTIIDNFIYPINGSAGIGASPSGVGNPDVKWEETTMTNIGIDLGLWDNKVTLSAEYYKNKSDDLLMDRPLPPSFGTHSGIVTENVGSVETKGFEFNLGYNDYEGDFTWSANLNLGTNTNKALSLGTVGEITGASFVAGVNDNLTRVAPGESLFHFFGFQTDGIFQNQAEVDAHATQAGAQPGDIRMVDQNGDGIINDEDRVKIGNPFPDLTFGLNLNAAYKNFDFNVFVSGTAGNDVFNTLLFDTEGMQRLFNASTRVLDRWTGEGTSNSIPRAQGATLNTRASDRFVEDGSYARLRNITIGYTLPEEVFNGTFSRFRVYLSGQNLITLAGYSGYDPEVGAYTVNDATSNFEVGIDRGNYPQPKSLFLGLQVSF</sequence>
<gene>
    <name evidence="9" type="ORF">SAMN02927921_03662</name>
</gene>
<dbReference type="InterPro" id="IPR039426">
    <property type="entry name" value="TonB-dep_rcpt-like"/>
</dbReference>
<dbReference type="Gene3D" id="2.170.130.10">
    <property type="entry name" value="TonB-dependent receptor, plug domain"/>
    <property type="match status" value="1"/>
</dbReference>
<dbReference type="EMBL" id="FPJE01000027">
    <property type="protein sequence ID" value="SFW72301.1"/>
    <property type="molecule type" value="Genomic_DNA"/>
</dbReference>
<keyword evidence="10" id="KW-1185">Reference proteome</keyword>
<reference evidence="9 10" key="1">
    <citation type="submission" date="2016-11" db="EMBL/GenBank/DDBJ databases">
        <authorList>
            <person name="Jaros S."/>
            <person name="Januszkiewicz K."/>
            <person name="Wedrychowicz H."/>
        </authorList>
    </citation>
    <scope>NUCLEOTIDE SEQUENCE [LARGE SCALE GENOMIC DNA]</scope>
    <source>
        <strain evidence="9 10">CGMCC 1.12145</strain>
    </source>
</reference>
<evidence type="ECO:0000256" key="2">
    <source>
        <dbReference type="ARBA" id="ARBA00022448"/>
    </source>
</evidence>
<accession>A0A1K1RJV4</accession>
<dbReference type="NCBIfam" id="TIGR04057">
    <property type="entry name" value="SusC_RagA_signa"/>
    <property type="match status" value="1"/>
</dbReference>